<evidence type="ECO:0000313" key="2">
    <source>
        <dbReference type="EMBL" id="MFC4299690.1"/>
    </source>
</evidence>
<dbReference type="InterPro" id="IPR038706">
    <property type="entry name" value="Type_VI_SciN-like_sf"/>
</dbReference>
<dbReference type="NCBIfam" id="TIGR03352">
    <property type="entry name" value="VI_chp_3"/>
    <property type="match status" value="1"/>
</dbReference>
<dbReference type="Proteomes" id="UP001595756">
    <property type="component" value="Unassembled WGS sequence"/>
</dbReference>
<evidence type="ECO:0000256" key="1">
    <source>
        <dbReference type="SAM" id="SignalP"/>
    </source>
</evidence>
<name>A0ABV8S3Y6_9BURK</name>
<dbReference type="EMBL" id="JBHSDY010000011">
    <property type="protein sequence ID" value="MFC4299690.1"/>
    <property type="molecule type" value="Genomic_DNA"/>
</dbReference>
<dbReference type="InterPro" id="IPR017734">
    <property type="entry name" value="T6SS_SciN"/>
</dbReference>
<feature type="signal peptide" evidence="1">
    <location>
        <begin position="1"/>
        <end position="28"/>
    </location>
</feature>
<reference evidence="3" key="1">
    <citation type="journal article" date="2019" name="Int. J. Syst. Evol. Microbiol.">
        <title>The Global Catalogue of Microorganisms (GCM) 10K type strain sequencing project: providing services to taxonomists for standard genome sequencing and annotation.</title>
        <authorList>
            <consortium name="The Broad Institute Genomics Platform"/>
            <consortium name="The Broad Institute Genome Sequencing Center for Infectious Disease"/>
            <person name="Wu L."/>
            <person name="Ma J."/>
        </authorList>
    </citation>
    <scope>NUCLEOTIDE SEQUENCE [LARGE SCALE GENOMIC DNA]</scope>
    <source>
        <strain evidence="3">CGMCC 1.19029</strain>
    </source>
</reference>
<sequence>MPDKRQLLLLALAGTLLLVQGCSSVNSAMGGNTQKEAKAEVSWEYAAKAIQIELASDDNLNAYVNQPHTLVMGVFQIEDAKAFMALLGNADKLKTILATGDAGQDVLQLDRYVVSPGKRTILDIDRVQDAKYVGIVAGYYVFNPATSARLFRIPLNIDSSGWVSTTYTAQPAHLALRLQLGRARIANAQSLTFDADKKPNVETVPLETATLEIEVNEKTLTDAEASTGAARKLRKE</sequence>
<dbReference type="Pfam" id="PF12790">
    <property type="entry name" value="T6SS-SciN"/>
    <property type="match status" value="1"/>
</dbReference>
<keyword evidence="3" id="KW-1185">Reference proteome</keyword>
<feature type="chain" id="PRO_5046477611" evidence="1">
    <location>
        <begin position="29"/>
        <end position="236"/>
    </location>
</feature>
<dbReference type="PROSITE" id="PS51257">
    <property type="entry name" value="PROKAR_LIPOPROTEIN"/>
    <property type="match status" value="1"/>
</dbReference>
<accession>A0ABV8S3Y6</accession>
<proteinExistence type="predicted"/>
<keyword evidence="2" id="KW-0449">Lipoprotein</keyword>
<comment type="caution">
    <text evidence="2">The sequence shown here is derived from an EMBL/GenBank/DDBJ whole genome shotgun (WGS) entry which is preliminary data.</text>
</comment>
<protein>
    <submittedName>
        <fullName evidence="2">Type VI secretion system lipoprotein TssJ</fullName>
    </submittedName>
</protein>
<keyword evidence="1" id="KW-0732">Signal</keyword>
<organism evidence="2 3">
    <name type="scientific">Castellaniella hirudinis</name>
    <dbReference type="NCBI Taxonomy" id="1144617"/>
    <lineage>
        <taxon>Bacteria</taxon>
        <taxon>Pseudomonadati</taxon>
        <taxon>Pseudomonadota</taxon>
        <taxon>Betaproteobacteria</taxon>
        <taxon>Burkholderiales</taxon>
        <taxon>Alcaligenaceae</taxon>
        <taxon>Castellaniella</taxon>
    </lineage>
</organism>
<evidence type="ECO:0000313" key="3">
    <source>
        <dbReference type="Proteomes" id="UP001595756"/>
    </source>
</evidence>
<gene>
    <name evidence="2" type="primary">tssJ</name>
    <name evidence="2" type="ORF">ACFO0J_16730</name>
</gene>
<dbReference type="RefSeq" id="WP_376814227.1">
    <property type="nucleotide sequence ID" value="NZ_JBHSDY010000011.1"/>
</dbReference>
<dbReference type="Gene3D" id="2.60.40.4150">
    <property type="entry name" value="Type VI secretion system, lipoprotein SciN"/>
    <property type="match status" value="1"/>
</dbReference>